<reference evidence="1" key="1">
    <citation type="submission" date="2014-09" db="EMBL/GenBank/DDBJ databases">
        <authorList>
            <person name="Magalhaes I.L.F."/>
            <person name="Oliveira U."/>
            <person name="Santos F.R."/>
            <person name="Vidigal T.H.D.A."/>
            <person name="Brescovit A.D."/>
            <person name="Santos A.J."/>
        </authorList>
    </citation>
    <scope>NUCLEOTIDE SEQUENCE</scope>
    <source>
        <tissue evidence="1">Shoot tissue taken approximately 20 cm above the soil surface</tissue>
    </source>
</reference>
<reference evidence="1" key="2">
    <citation type="journal article" date="2015" name="Data Brief">
        <title>Shoot transcriptome of the giant reed, Arundo donax.</title>
        <authorList>
            <person name="Barrero R.A."/>
            <person name="Guerrero F.D."/>
            <person name="Moolhuijzen P."/>
            <person name="Goolsby J.A."/>
            <person name="Tidwell J."/>
            <person name="Bellgard S.E."/>
            <person name="Bellgard M.I."/>
        </authorList>
    </citation>
    <scope>NUCLEOTIDE SEQUENCE</scope>
    <source>
        <tissue evidence="1">Shoot tissue taken approximately 20 cm above the soil surface</tissue>
    </source>
</reference>
<protein>
    <submittedName>
        <fullName evidence="1">Uncharacterized protein</fullName>
    </submittedName>
</protein>
<accession>A0A0A9AF58</accession>
<organism evidence="1">
    <name type="scientific">Arundo donax</name>
    <name type="common">Giant reed</name>
    <name type="synonym">Donax arundinaceus</name>
    <dbReference type="NCBI Taxonomy" id="35708"/>
    <lineage>
        <taxon>Eukaryota</taxon>
        <taxon>Viridiplantae</taxon>
        <taxon>Streptophyta</taxon>
        <taxon>Embryophyta</taxon>
        <taxon>Tracheophyta</taxon>
        <taxon>Spermatophyta</taxon>
        <taxon>Magnoliopsida</taxon>
        <taxon>Liliopsida</taxon>
        <taxon>Poales</taxon>
        <taxon>Poaceae</taxon>
        <taxon>PACMAD clade</taxon>
        <taxon>Arundinoideae</taxon>
        <taxon>Arundineae</taxon>
        <taxon>Arundo</taxon>
    </lineage>
</organism>
<dbReference type="EMBL" id="GBRH01250310">
    <property type="protein sequence ID" value="JAD47585.1"/>
    <property type="molecule type" value="Transcribed_RNA"/>
</dbReference>
<proteinExistence type="predicted"/>
<name>A0A0A9AF58_ARUDO</name>
<sequence>MSRVDPCTSLRLLAITMCPSLSTITPRLETRYMM</sequence>
<dbReference type="AlphaFoldDB" id="A0A0A9AF58"/>
<evidence type="ECO:0000313" key="1">
    <source>
        <dbReference type="EMBL" id="JAD47585.1"/>
    </source>
</evidence>